<evidence type="ECO:0000313" key="4">
    <source>
        <dbReference type="Proteomes" id="UP001162164"/>
    </source>
</evidence>
<reference evidence="3" key="1">
    <citation type="journal article" date="2023" name="Insect Mol. Biol.">
        <title>Genome sequencing provides insights into the evolution of gene families encoding plant cell wall-degrading enzymes in longhorned beetles.</title>
        <authorList>
            <person name="Shin N.R."/>
            <person name="Okamura Y."/>
            <person name="Kirsch R."/>
            <person name="Pauchet Y."/>
        </authorList>
    </citation>
    <scope>NUCLEOTIDE SEQUENCE</scope>
    <source>
        <strain evidence="3">MMC_N1</strain>
    </source>
</reference>
<dbReference type="PANTHER" id="PTHR47331:SF2">
    <property type="match status" value="1"/>
</dbReference>
<feature type="compositionally biased region" description="Polar residues" evidence="1">
    <location>
        <begin position="37"/>
        <end position="67"/>
    </location>
</feature>
<protein>
    <recommendedName>
        <fullName evidence="2">DUF5641 domain-containing protein</fullName>
    </recommendedName>
</protein>
<sequence length="347" mass="39467">MRALGQLQLPVEKWDVPIVYLIGTKLDNVTAHKADGKNSNNGDDSVTPDASTDNNNIIMSPESSVNSARSDVGNVLLSTAHVEIYDRYKNKHIIRALLDNGSQSSFITSDTCKRLGIPKRKRCLFELANENSDKYPDIANVIKTDFYVDDLLTGVDTVENATRPLSVKEIDIACTKLLRLAQDESFHSEILQIKIGKLSSKSKLVSLNPYVDHDGMLRVGGRLCNAKFEFEKKHPLILCKSHSLTKLLVKYYHLKLFHAGPQHLLASLREKYWIVAGRALAKKTVRECMKQHIWERWSKEYVSELQQRCKWKQTQSELKEGTLVLLKEDNLPPMNWKLGRIMCVHRG</sequence>
<dbReference type="PANTHER" id="PTHR47331">
    <property type="entry name" value="PHD-TYPE DOMAIN-CONTAINING PROTEIN"/>
    <property type="match status" value="1"/>
</dbReference>
<keyword evidence="4" id="KW-1185">Reference proteome</keyword>
<gene>
    <name evidence="3" type="ORF">NQ317_013368</name>
</gene>
<dbReference type="EMBL" id="JAPWTJ010001516">
    <property type="protein sequence ID" value="KAJ8971173.1"/>
    <property type="molecule type" value="Genomic_DNA"/>
</dbReference>
<feature type="region of interest" description="Disordered" evidence="1">
    <location>
        <begin position="32"/>
        <end position="67"/>
    </location>
</feature>
<name>A0ABQ9J202_9CUCU</name>
<evidence type="ECO:0000313" key="3">
    <source>
        <dbReference type="EMBL" id="KAJ8971173.1"/>
    </source>
</evidence>
<dbReference type="Pfam" id="PF18701">
    <property type="entry name" value="DUF5641"/>
    <property type="match status" value="1"/>
</dbReference>
<evidence type="ECO:0000256" key="1">
    <source>
        <dbReference type="SAM" id="MobiDB-lite"/>
    </source>
</evidence>
<feature type="non-terminal residue" evidence="3">
    <location>
        <position position="347"/>
    </location>
</feature>
<comment type="caution">
    <text evidence="3">The sequence shown here is derived from an EMBL/GenBank/DDBJ whole genome shotgun (WGS) entry which is preliminary data.</text>
</comment>
<dbReference type="InterPro" id="IPR040676">
    <property type="entry name" value="DUF5641"/>
</dbReference>
<dbReference type="Proteomes" id="UP001162164">
    <property type="component" value="Unassembled WGS sequence"/>
</dbReference>
<accession>A0ABQ9J202</accession>
<evidence type="ECO:0000259" key="2">
    <source>
        <dbReference type="Pfam" id="PF18701"/>
    </source>
</evidence>
<feature type="domain" description="DUF5641" evidence="2">
    <location>
        <begin position="287"/>
        <end position="347"/>
    </location>
</feature>
<proteinExistence type="predicted"/>
<organism evidence="3 4">
    <name type="scientific">Molorchus minor</name>
    <dbReference type="NCBI Taxonomy" id="1323400"/>
    <lineage>
        <taxon>Eukaryota</taxon>
        <taxon>Metazoa</taxon>
        <taxon>Ecdysozoa</taxon>
        <taxon>Arthropoda</taxon>
        <taxon>Hexapoda</taxon>
        <taxon>Insecta</taxon>
        <taxon>Pterygota</taxon>
        <taxon>Neoptera</taxon>
        <taxon>Endopterygota</taxon>
        <taxon>Coleoptera</taxon>
        <taxon>Polyphaga</taxon>
        <taxon>Cucujiformia</taxon>
        <taxon>Chrysomeloidea</taxon>
        <taxon>Cerambycidae</taxon>
        <taxon>Lamiinae</taxon>
        <taxon>Monochamini</taxon>
        <taxon>Molorchus</taxon>
    </lineage>
</organism>